<accession>A0A059J0X4</accession>
<dbReference type="AlphaFoldDB" id="A0A059J0X4"/>
<evidence type="ECO:0000313" key="4">
    <source>
        <dbReference type="Proteomes" id="UP000024533"/>
    </source>
</evidence>
<keyword evidence="2" id="KW-1133">Transmembrane helix</keyword>
<evidence type="ECO:0000256" key="2">
    <source>
        <dbReference type="SAM" id="Phobius"/>
    </source>
</evidence>
<dbReference type="HOGENOM" id="CLU_039063_0_0_1"/>
<keyword evidence="2" id="KW-0812">Transmembrane</keyword>
<keyword evidence="2" id="KW-0472">Membrane</keyword>
<dbReference type="Proteomes" id="UP000024533">
    <property type="component" value="Unassembled WGS sequence"/>
</dbReference>
<name>A0A059J0X4_TRIIM</name>
<keyword evidence="4" id="KW-1185">Reference proteome</keyword>
<gene>
    <name evidence="3" type="ORF">H109_06599</name>
</gene>
<feature type="region of interest" description="Disordered" evidence="1">
    <location>
        <begin position="1"/>
        <end position="49"/>
    </location>
</feature>
<comment type="caution">
    <text evidence="3">The sequence shown here is derived from an EMBL/GenBank/DDBJ whole genome shotgun (WGS) entry which is preliminary data.</text>
</comment>
<dbReference type="OMA" id="QHVENYY"/>
<feature type="compositionally biased region" description="Polar residues" evidence="1">
    <location>
        <begin position="38"/>
        <end position="48"/>
    </location>
</feature>
<feature type="compositionally biased region" description="Polar residues" evidence="1">
    <location>
        <begin position="94"/>
        <end position="105"/>
    </location>
</feature>
<evidence type="ECO:0000256" key="1">
    <source>
        <dbReference type="SAM" id="MobiDB-lite"/>
    </source>
</evidence>
<dbReference type="EMBL" id="AOKY01000496">
    <property type="protein sequence ID" value="KDB21429.1"/>
    <property type="molecule type" value="Genomic_DNA"/>
</dbReference>
<feature type="region of interest" description="Disordered" evidence="1">
    <location>
        <begin position="78"/>
        <end position="117"/>
    </location>
</feature>
<proteinExistence type="predicted"/>
<evidence type="ECO:0000313" key="3">
    <source>
        <dbReference type="EMBL" id="KDB21429.1"/>
    </source>
</evidence>
<reference evidence="3 4" key="1">
    <citation type="submission" date="2014-02" db="EMBL/GenBank/DDBJ databases">
        <title>The Genome Sequence of Trichophyton interdigitale MR816.</title>
        <authorList>
            <consortium name="The Broad Institute Genomics Platform"/>
            <person name="Cuomo C.A."/>
            <person name="White T.C."/>
            <person name="Graser Y."/>
            <person name="Martinez-Rossi N."/>
            <person name="Heitman J."/>
            <person name="Young S.K."/>
            <person name="Zeng Q."/>
            <person name="Gargeya S."/>
            <person name="Abouelleil A."/>
            <person name="Alvarado L."/>
            <person name="Chapman S.B."/>
            <person name="Gainer-Dewar J."/>
            <person name="Goldberg J."/>
            <person name="Griggs A."/>
            <person name="Gujja S."/>
            <person name="Hansen M."/>
            <person name="Howarth C."/>
            <person name="Imamovic A."/>
            <person name="Larimer J."/>
            <person name="Martinez D."/>
            <person name="Murphy C."/>
            <person name="Pearson M.D."/>
            <person name="Persinoti G."/>
            <person name="Poon T."/>
            <person name="Priest M."/>
            <person name="Roberts A.D."/>
            <person name="Saif S."/>
            <person name="Shea T.D."/>
            <person name="Sykes S.N."/>
            <person name="Wortman J."/>
            <person name="Nusbaum C."/>
            <person name="Birren B."/>
        </authorList>
    </citation>
    <scope>NUCLEOTIDE SEQUENCE [LARGE SCALE GENOMIC DNA]</scope>
    <source>
        <strain evidence="3 4">MR816</strain>
    </source>
</reference>
<organism evidence="3 4">
    <name type="scientific">Trichophyton interdigitale (strain MR816)</name>
    <dbReference type="NCBI Taxonomy" id="1215338"/>
    <lineage>
        <taxon>Eukaryota</taxon>
        <taxon>Fungi</taxon>
        <taxon>Dikarya</taxon>
        <taxon>Ascomycota</taxon>
        <taxon>Pezizomycotina</taxon>
        <taxon>Eurotiomycetes</taxon>
        <taxon>Eurotiomycetidae</taxon>
        <taxon>Onygenales</taxon>
        <taxon>Arthrodermataceae</taxon>
        <taxon>Trichophyton</taxon>
    </lineage>
</organism>
<sequence length="467" mass="50211">MAARRQVPGDPMATPPAGQPPLQATPTWPANPAIPGAPTSQPPNTINTWAVPAEASPTSQYVPGAGMTSVAPILTYPTGTKHPKATEQYPPTAATYSQSTESLQPSHPPLHRKPQTTGFSTGILAGAIGGSVVGSALLTLVAAYLFFGRRRSRGGTKVEGRQTREPLGDKHYDIETASSRDNLNSNPPFAGTIAKTNTVGSLGFHAEQSGLGNYIPTPADDKTVESRILTVFDHLALHVENYYTSSPPSNSESEHLSRCAAMLSNYNSPFLPAPVASLLSQSNDREPIIKHCLVQSLISATFHAAPSTSGSEVTSFLPPPFTAARDFREIQLQDQEASLVHFYWRMLTARSYRGVPDTQKQKYLSTRAGNISKAVDAFTAAFRPFANPQHLESERIRHLAKVMEDAAELGIWLFEQPCGFEFIWGNLAAGQVVVSPAVVKVSDEHGKPLQATKTVVKADTAGYISNF</sequence>
<feature type="transmembrane region" description="Helical" evidence="2">
    <location>
        <begin position="123"/>
        <end position="147"/>
    </location>
</feature>
<dbReference type="OrthoDB" id="5421765at2759"/>
<protein>
    <submittedName>
        <fullName evidence="3">Uncharacterized protein</fullName>
    </submittedName>
</protein>